<protein>
    <submittedName>
        <fullName evidence="1">Uncharacterized protein</fullName>
    </submittedName>
</protein>
<dbReference type="EMBL" id="JACASF010000008">
    <property type="protein sequence ID" value="KAF6462318.1"/>
    <property type="molecule type" value="Genomic_DNA"/>
</dbReference>
<dbReference type="AlphaFoldDB" id="A0A7J8GQY6"/>
<organism evidence="1 2">
    <name type="scientific">Molossus molossus</name>
    <name type="common">Pallas' mastiff bat</name>
    <name type="synonym">Vespertilio molossus</name>
    <dbReference type="NCBI Taxonomy" id="27622"/>
    <lineage>
        <taxon>Eukaryota</taxon>
        <taxon>Metazoa</taxon>
        <taxon>Chordata</taxon>
        <taxon>Craniata</taxon>
        <taxon>Vertebrata</taxon>
        <taxon>Euteleostomi</taxon>
        <taxon>Mammalia</taxon>
        <taxon>Eutheria</taxon>
        <taxon>Laurasiatheria</taxon>
        <taxon>Chiroptera</taxon>
        <taxon>Yangochiroptera</taxon>
        <taxon>Molossidae</taxon>
        <taxon>Molossus</taxon>
    </lineage>
</organism>
<dbReference type="InParanoid" id="A0A7J8GQY6"/>
<comment type="caution">
    <text evidence="1">The sequence shown here is derived from an EMBL/GenBank/DDBJ whole genome shotgun (WGS) entry which is preliminary data.</text>
</comment>
<dbReference type="Proteomes" id="UP000550707">
    <property type="component" value="Unassembled WGS sequence"/>
</dbReference>
<reference evidence="1 2" key="1">
    <citation type="journal article" date="2020" name="Nature">
        <title>Six reference-quality genomes reveal evolution of bat adaptations.</title>
        <authorList>
            <person name="Jebb D."/>
            <person name="Huang Z."/>
            <person name="Pippel M."/>
            <person name="Hughes G.M."/>
            <person name="Lavrichenko K."/>
            <person name="Devanna P."/>
            <person name="Winkler S."/>
            <person name="Jermiin L.S."/>
            <person name="Skirmuntt E.C."/>
            <person name="Katzourakis A."/>
            <person name="Burkitt-Gray L."/>
            <person name="Ray D.A."/>
            <person name="Sullivan K.A.M."/>
            <person name="Roscito J.G."/>
            <person name="Kirilenko B.M."/>
            <person name="Davalos L.M."/>
            <person name="Corthals A.P."/>
            <person name="Power M.L."/>
            <person name="Jones G."/>
            <person name="Ransome R.D."/>
            <person name="Dechmann D.K.N."/>
            <person name="Locatelli A.G."/>
            <person name="Puechmaille S.J."/>
            <person name="Fedrigo O."/>
            <person name="Jarvis E.D."/>
            <person name="Hiller M."/>
            <person name="Vernes S.C."/>
            <person name="Myers E.W."/>
            <person name="Teeling E.C."/>
        </authorList>
    </citation>
    <scope>NUCLEOTIDE SEQUENCE [LARGE SCALE GENOMIC DNA]</scope>
    <source>
        <strain evidence="1">MMolMol1</strain>
        <tissue evidence="1">Muscle</tissue>
    </source>
</reference>
<evidence type="ECO:0000313" key="1">
    <source>
        <dbReference type="EMBL" id="KAF6462318.1"/>
    </source>
</evidence>
<evidence type="ECO:0000313" key="2">
    <source>
        <dbReference type="Proteomes" id="UP000550707"/>
    </source>
</evidence>
<sequence>MPSGNNQNVSRHCQMSPGLGKVGTNSLPVQNACTVPLRCSRSPQFIGCHPWLHPAQPRPVQIQPGIQESWARGRLYTDACEEVGGEEAQVLTSGKVHICFIFCRIQLITIIVSTITMITRDFFLFT</sequence>
<keyword evidence="2" id="KW-1185">Reference proteome</keyword>
<name>A0A7J8GQY6_MOLMO</name>
<proteinExistence type="predicted"/>
<gene>
    <name evidence="1" type="ORF">HJG59_011349</name>
</gene>
<accession>A0A7J8GQY6</accession>